<dbReference type="EMBL" id="LZKJ01000138">
    <property type="protein sequence ID" value="OBI44335.1"/>
    <property type="molecule type" value="Genomic_DNA"/>
</dbReference>
<feature type="domain" description="VTT" evidence="8">
    <location>
        <begin position="32"/>
        <end position="161"/>
    </location>
</feature>
<keyword evidence="3" id="KW-1003">Cell membrane</keyword>
<keyword evidence="6 7" id="KW-0472">Membrane</keyword>
<evidence type="ECO:0000313" key="10">
    <source>
        <dbReference type="Proteomes" id="UP000093592"/>
    </source>
</evidence>
<evidence type="ECO:0000256" key="5">
    <source>
        <dbReference type="ARBA" id="ARBA00022989"/>
    </source>
</evidence>
<evidence type="ECO:0000256" key="2">
    <source>
        <dbReference type="ARBA" id="ARBA00010792"/>
    </source>
</evidence>
<sequence length="218" mass="23230">MTVDVLLHSIPPLTVYLIVGAVVGIESLGIPLPGEIVLVTAALMSSRHELAVSPIGVGAAAVIGAVIGDTIGYSIGRRFGMPLFDWLGRRFPRHFGPGHVGLAERIFTRWGSHAVFFGRFVALLRIFAGPLAGALKMPYPRFLAANVSGAVCWAGGTTALIYYAGIAAERWLQRFSWIALVVAVVVGTIAAILLRKRTARAIAEFEAENPRESDPTAA</sequence>
<evidence type="ECO:0000313" key="9">
    <source>
        <dbReference type="EMBL" id="OBI44335.1"/>
    </source>
</evidence>
<gene>
    <name evidence="9" type="ORF">A5707_03355</name>
</gene>
<feature type="transmembrane region" description="Helical" evidence="7">
    <location>
        <begin position="175"/>
        <end position="194"/>
    </location>
</feature>
<name>A0A1A2Z212_9MYCO</name>
<dbReference type="RefSeq" id="WP_065015260.1">
    <property type="nucleotide sequence ID" value="NZ_LZKJ01000138.1"/>
</dbReference>
<dbReference type="PANTHER" id="PTHR42709">
    <property type="entry name" value="ALKALINE PHOSPHATASE LIKE PROTEIN"/>
    <property type="match status" value="1"/>
</dbReference>
<reference evidence="10" key="1">
    <citation type="submission" date="2016-06" db="EMBL/GenBank/DDBJ databases">
        <authorList>
            <person name="Sutton G."/>
            <person name="Brinkac L."/>
            <person name="Sanka R."/>
            <person name="Adams M."/>
            <person name="Lau E."/>
            <person name="Sam S."/>
            <person name="Sreng N."/>
            <person name="Him V."/>
            <person name="Kerleguer A."/>
            <person name="Cheng S."/>
        </authorList>
    </citation>
    <scope>NUCLEOTIDE SEQUENCE [LARGE SCALE GENOMIC DNA]</scope>
    <source>
        <strain evidence="10">E861</strain>
    </source>
</reference>
<accession>A0A1A2Z212</accession>
<evidence type="ECO:0000256" key="1">
    <source>
        <dbReference type="ARBA" id="ARBA00004651"/>
    </source>
</evidence>
<dbReference type="GO" id="GO:0005886">
    <property type="term" value="C:plasma membrane"/>
    <property type="evidence" value="ECO:0007669"/>
    <property type="project" value="UniProtKB-SubCell"/>
</dbReference>
<comment type="subcellular location">
    <subcellularLocation>
        <location evidence="1">Cell membrane</location>
        <topology evidence="1">Multi-pass membrane protein</topology>
    </subcellularLocation>
</comment>
<feature type="transmembrane region" description="Helical" evidence="7">
    <location>
        <begin position="142"/>
        <end position="163"/>
    </location>
</feature>
<feature type="transmembrane region" description="Helical" evidence="7">
    <location>
        <begin position="116"/>
        <end position="135"/>
    </location>
</feature>
<comment type="similarity">
    <text evidence="2">Belongs to the DedA family.</text>
</comment>
<evidence type="ECO:0000256" key="3">
    <source>
        <dbReference type="ARBA" id="ARBA00022475"/>
    </source>
</evidence>
<dbReference type="InterPro" id="IPR032816">
    <property type="entry name" value="VTT_dom"/>
</dbReference>
<proteinExistence type="inferred from homology"/>
<organism evidence="9 10">
    <name type="scientific">Mycobacterium kyorinense</name>
    <dbReference type="NCBI Taxonomy" id="487514"/>
    <lineage>
        <taxon>Bacteria</taxon>
        <taxon>Bacillati</taxon>
        <taxon>Actinomycetota</taxon>
        <taxon>Actinomycetes</taxon>
        <taxon>Mycobacteriales</taxon>
        <taxon>Mycobacteriaceae</taxon>
        <taxon>Mycobacterium</taxon>
    </lineage>
</organism>
<evidence type="ECO:0000256" key="4">
    <source>
        <dbReference type="ARBA" id="ARBA00022692"/>
    </source>
</evidence>
<dbReference type="OrthoDB" id="9813426at2"/>
<evidence type="ECO:0000256" key="7">
    <source>
        <dbReference type="SAM" id="Phobius"/>
    </source>
</evidence>
<dbReference type="AlphaFoldDB" id="A0A1A2Z212"/>
<protein>
    <recommendedName>
        <fullName evidence="8">VTT domain-containing protein</fullName>
    </recommendedName>
</protein>
<comment type="caution">
    <text evidence="9">The sequence shown here is derived from an EMBL/GenBank/DDBJ whole genome shotgun (WGS) entry which is preliminary data.</text>
</comment>
<dbReference type="Proteomes" id="UP000093592">
    <property type="component" value="Unassembled WGS sequence"/>
</dbReference>
<feature type="transmembrane region" description="Helical" evidence="7">
    <location>
        <begin position="55"/>
        <end position="76"/>
    </location>
</feature>
<keyword evidence="5 7" id="KW-1133">Transmembrane helix</keyword>
<keyword evidence="4 7" id="KW-0812">Transmembrane</keyword>
<dbReference type="PANTHER" id="PTHR42709:SF6">
    <property type="entry name" value="UNDECAPRENYL PHOSPHATE TRANSPORTER A"/>
    <property type="match status" value="1"/>
</dbReference>
<dbReference type="Pfam" id="PF09335">
    <property type="entry name" value="VTT_dom"/>
    <property type="match status" value="1"/>
</dbReference>
<evidence type="ECO:0000256" key="6">
    <source>
        <dbReference type="ARBA" id="ARBA00023136"/>
    </source>
</evidence>
<feature type="transmembrane region" description="Helical" evidence="7">
    <location>
        <begin position="15"/>
        <end position="43"/>
    </location>
</feature>
<evidence type="ECO:0000259" key="8">
    <source>
        <dbReference type="Pfam" id="PF09335"/>
    </source>
</evidence>
<dbReference type="InterPro" id="IPR051311">
    <property type="entry name" value="DedA_domain"/>
</dbReference>